<proteinExistence type="predicted"/>
<dbReference type="EMBL" id="DVML01000025">
    <property type="protein sequence ID" value="HIU22774.1"/>
    <property type="molecule type" value="Genomic_DNA"/>
</dbReference>
<dbReference type="Pfam" id="PF01636">
    <property type="entry name" value="APH"/>
    <property type="match status" value="1"/>
</dbReference>
<accession>A0A9D1HUH4</accession>
<organism evidence="2 3">
    <name type="scientific">Candidatus Fimihabitans intestinipullorum</name>
    <dbReference type="NCBI Taxonomy" id="2840820"/>
    <lineage>
        <taxon>Bacteria</taxon>
        <taxon>Bacillati</taxon>
        <taxon>Mycoplasmatota</taxon>
        <taxon>Mycoplasmatota incertae sedis</taxon>
        <taxon>Candidatus Fimihabitans</taxon>
    </lineage>
</organism>
<dbReference type="PANTHER" id="PTHR39179:SF3">
    <property type="entry name" value="COTS-RELATED PROTEIN"/>
    <property type="match status" value="1"/>
</dbReference>
<dbReference type="InterPro" id="IPR011009">
    <property type="entry name" value="Kinase-like_dom_sf"/>
</dbReference>
<comment type="caution">
    <text evidence="2">The sequence shown here is derived from an EMBL/GenBank/DDBJ whole genome shotgun (WGS) entry which is preliminary data.</text>
</comment>
<dbReference type="Proteomes" id="UP000824087">
    <property type="component" value="Unassembled WGS sequence"/>
</dbReference>
<evidence type="ECO:0000313" key="2">
    <source>
        <dbReference type="EMBL" id="HIU22774.1"/>
    </source>
</evidence>
<sequence>MRQIFNVLERYQIKPKKYVMKGKATLIETSEGRFAIKEKNRSENGKILQYLNSRNFDYYPKVKIEDDSYEIREYIEDINMPRDQKIADLIDLVSLLHNKTTHYKEVDEDDYKIIFEDIKNNIAYLTEYYNDIISIIETKVFMSPSEYLFARNVSKIYSCLHYCDVELDRWYDLMKEKRKQRVVVLHNNLSLDHFLRNQSSYLISWEKAKIGIPIFDLYKLYKRHGLEFEFGELLKQYERNYPLQKEERMLFFILISLPDKIEFTASEYKMCHIVSDFIDSLYKTEQLISPYYVEQGK</sequence>
<dbReference type="AlphaFoldDB" id="A0A9D1HUH4"/>
<evidence type="ECO:0000313" key="3">
    <source>
        <dbReference type="Proteomes" id="UP000824087"/>
    </source>
</evidence>
<gene>
    <name evidence="2" type="ORF">IAD49_04265</name>
</gene>
<feature type="domain" description="Aminoglycoside phosphotransferase" evidence="1">
    <location>
        <begin position="164"/>
        <end position="242"/>
    </location>
</feature>
<protein>
    <recommendedName>
        <fullName evidence="1">Aminoglycoside phosphotransferase domain-containing protein</fullName>
    </recommendedName>
</protein>
<name>A0A9D1HUH4_9BACT</name>
<dbReference type="InterPro" id="IPR047175">
    <property type="entry name" value="CotS-like"/>
</dbReference>
<reference evidence="2" key="1">
    <citation type="submission" date="2020-10" db="EMBL/GenBank/DDBJ databases">
        <authorList>
            <person name="Gilroy R."/>
        </authorList>
    </citation>
    <scope>NUCLEOTIDE SEQUENCE</scope>
    <source>
        <strain evidence="2">CHK197-8231</strain>
    </source>
</reference>
<evidence type="ECO:0000259" key="1">
    <source>
        <dbReference type="Pfam" id="PF01636"/>
    </source>
</evidence>
<dbReference type="Gene3D" id="3.90.1200.10">
    <property type="match status" value="1"/>
</dbReference>
<dbReference type="SUPFAM" id="SSF56112">
    <property type="entry name" value="Protein kinase-like (PK-like)"/>
    <property type="match status" value="1"/>
</dbReference>
<dbReference type="GO" id="GO:0042601">
    <property type="term" value="C:endospore-forming forespore"/>
    <property type="evidence" value="ECO:0007669"/>
    <property type="project" value="TreeGrafter"/>
</dbReference>
<dbReference type="PANTHER" id="PTHR39179">
    <property type="entry name" value="SPORE COAT PROTEIN I"/>
    <property type="match status" value="1"/>
</dbReference>
<reference evidence="2" key="2">
    <citation type="journal article" date="2021" name="PeerJ">
        <title>Extensive microbial diversity within the chicken gut microbiome revealed by metagenomics and culture.</title>
        <authorList>
            <person name="Gilroy R."/>
            <person name="Ravi A."/>
            <person name="Getino M."/>
            <person name="Pursley I."/>
            <person name="Horton D.L."/>
            <person name="Alikhan N.F."/>
            <person name="Baker D."/>
            <person name="Gharbi K."/>
            <person name="Hall N."/>
            <person name="Watson M."/>
            <person name="Adriaenssens E.M."/>
            <person name="Foster-Nyarko E."/>
            <person name="Jarju S."/>
            <person name="Secka A."/>
            <person name="Antonio M."/>
            <person name="Oren A."/>
            <person name="Chaudhuri R.R."/>
            <person name="La Ragione R."/>
            <person name="Hildebrand F."/>
            <person name="Pallen M.J."/>
        </authorList>
    </citation>
    <scope>NUCLEOTIDE SEQUENCE</scope>
    <source>
        <strain evidence="2">CHK197-8231</strain>
    </source>
</reference>
<dbReference type="InterPro" id="IPR002575">
    <property type="entry name" value="Aminoglycoside_PTrfase"/>
</dbReference>